<dbReference type="eggNOG" id="arCOG08097">
    <property type="taxonomic scope" value="Archaea"/>
</dbReference>
<name>U2YVN1_9EURY</name>
<dbReference type="EMBL" id="BATA01000047">
    <property type="protein sequence ID" value="GAD53090.1"/>
    <property type="molecule type" value="Genomic_DNA"/>
</dbReference>
<keyword evidence="2" id="KW-1185">Reference proteome</keyword>
<protein>
    <submittedName>
        <fullName evidence="1">Uncharacterized protein</fullName>
    </submittedName>
</protein>
<reference evidence="1 2" key="1">
    <citation type="submission" date="2013-09" db="EMBL/GenBank/DDBJ databases">
        <title>Whole genome sequencing of Halarchaeum acidiphilum strain MH1-52-1.</title>
        <authorList>
            <person name="Shimane Y."/>
            <person name="Minegishi H."/>
            <person name="Nishi S."/>
            <person name="Echigo A."/>
            <person name="Shuto A."/>
            <person name="Konishi M."/>
            <person name="Ito T."/>
            <person name="Ohkuma M."/>
            <person name="Ohta Y."/>
            <person name="Nagano Y."/>
            <person name="Tsubouchi T."/>
            <person name="Mori K."/>
            <person name="Usui K."/>
            <person name="Kamekura M."/>
            <person name="Usami R."/>
            <person name="Takaki Y."/>
            <person name="Hatada Y."/>
        </authorList>
    </citation>
    <scope>NUCLEOTIDE SEQUENCE [LARGE SCALE GENOMIC DNA]</scope>
    <source>
        <strain evidence="1 2">JCM 16109</strain>
    </source>
</reference>
<comment type="caution">
    <text evidence="1">The sequence shown here is derived from an EMBL/GenBank/DDBJ whole genome shotgun (WGS) entry which is preliminary data.</text>
</comment>
<organism evidence="1 2">
    <name type="scientific">Halarchaeum acidiphilum MH1-52-1</name>
    <dbReference type="NCBI Taxonomy" id="1261545"/>
    <lineage>
        <taxon>Archaea</taxon>
        <taxon>Methanobacteriati</taxon>
        <taxon>Methanobacteriota</taxon>
        <taxon>Stenosarchaea group</taxon>
        <taxon>Halobacteria</taxon>
        <taxon>Halobacteriales</taxon>
        <taxon>Halobacteriaceae</taxon>
    </lineage>
</organism>
<gene>
    <name evidence="1" type="ORF">MBEHAL_1850</name>
</gene>
<evidence type="ECO:0000313" key="2">
    <source>
        <dbReference type="Proteomes" id="UP000016986"/>
    </source>
</evidence>
<accession>U2YVN1</accession>
<dbReference type="AlphaFoldDB" id="U2YVN1"/>
<sequence length="229" mass="25991">MRAVTDNSNSSRFNLFHRPNERSELFLRRGVPAHTCRRSMSTRSQLRFVERVDQDGEPTDNDRVAQVYRHSDGYPESVLRDLAQLKELLDATRAERGPGYTAASFVFLDKLSTIDLYLDGDPDRTIDATQPADLLEPDNMEHLDQPMFLLGHGVENPADGIHGDEEYLYVVELPTRNPFEEPSEWTVKVSGHSAFPRWDGPTEGAFERASWQFHGPLEHALEEVVAEPA</sequence>
<proteinExistence type="predicted"/>
<dbReference type="Proteomes" id="UP000016986">
    <property type="component" value="Unassembled WGS sequence"/>
</dbReference>
<evidence type="ECO:0000313" key="1">
    <source>
        <dbReference type="EMBL" id="GAD53090.1"/>
    </source>
</evidence>